<sequence length="94" mass="10673">MEGSSLPSFHDDLIPINRMGQLYRIMNQKDAEIRHLKEENEELTKLVADLIETQERDKAIIKSLEMKFKAQVAQDNGGNAIPESEGKMETIQSS</sequence>
<dbReference type="Proteomes" id="UP000244722">
    <property type="component" value="Unassembled WGS sequence"/>
</dbReference>
<accession>A0A2T6ZDB3</accession>
<dbReference type="EMBL" id="NESQ01000373">
    <property type="protein sequence ID" value="PUU73487.1"/>
    <property type="molecule type" value="Genomic_DNA"/>
</dbReference>
<keyword evidence="1" id="KW-0175">Coiled coil</keyword>
<evidence type="ECO:0000313" key="4">
    <source>
        <dbReference type="Proteomes" id="UP000244722"/>
    </source>
</evidence>
<feature type="region of interest" description="Disordered" evidence="2">
    <location>
        <begin position="75"/>
        <end position="94"/>
    </location>
</feature>
<organism evidence="3 4">
    <name type="scientific">Tuber borchii</name>
    <name type="common">White truffle</name>
    <dbReference type="NCBI Taxonomy" id="42251"/>
    <lineage>
        <taxon>Eukaryota</taxon>
        <taxon>Fungi</taxon>
        <taxon>Dikarya</taxon>
        <taxon>Ascomycota</taxon>
        <taxon>Pezizomycotina</taxon>
        <taxon>Pezizomycetes</taxon>
        <taxon>Pezizales</taxon>
        <taxon>Tuberaceae</taxon>
        <taxon>Tuber</taxon>
    </lineage>
</organism>
<protein>
    <submittedName>
        <fullName evidence="3">Uncharacterized protein</fullName>
    </submittedName>
</protein>
<keyword evidence="4" id="KW-1185">Reference proteome</keyword>
<evidence type="ECO:0000313" key="3">
    <source>
        <dbReference type="EMBL" id="PUU73487.1"/>
    </source>
</evidence>
<feature type="coiled-coil region" evidence="1">
    <location>
        <begin position="26"/>
        <end position="56"/>
    </location>
</feature>
<proteinExistence type="predicted"/>
<evidence type="ECO:0000256" key="2">
    <source>
        <dbReference type="SAM" id="MobiDB-lite"/>
    </source>
</evidence>
<comment type="caution">
    <text evidence="3">The sequence shown here is derived from an EMBL/GenBank/DDBJ whole genome shotgun (WGS) entry which is preliminary data.</text>
</comment>
<dbReference type="AlphaFoldDB" id="A0A2T6ZDB3"/>
<gene>
    <name evidence="3" type="ORF">B9Z19DRAFT_1135093</name>
</gene>
<name>A0A2T6ZDB3_TUBBO</name>
<reference evidence="3 4" key="1">
    <citation type="submission" date="2017-04" db="EMBL/GenBank/DDBJ databases">
        <title>Draft genome sequence of Tuber borchii Vittad., a whitish edible truffle.</title>
        <authorList>
            <consortium name="DOE Joint Genome Institute"/>
            <person name="Murat C."/>
            <person name="Kuo A."/>
            <person name="Barry K.W."/>
            <person name="Clum A."/>
            <person name="Dockter R.B."/>
            <person name="Fauchery L."/>
            <person name="Iotti M."/>
            <person name="Kohler A."/>
            <person name="Labutti K."/>
            <person name="Lindquist E.A."/>
            <person name="Lipzen A."/>
            <person name="Ohm R.A."/>
            <person name="Wang M."/>
            <person name="Grigoriev I.V."/>
            <person name="Zambonelli A."/>
            <person name="Martin F.M."/>
        </authorList>
    </citation>
    <scope>NUCLEOTIDE SEQUENCE [LARGE SCALE GENOMIC DNA]</scope>
    <source>
        <strain evidence="3 4">Tbo3840</strain>
    </source>
</reference>
<evidence type="ECO:0000256" key="1">
    <source>
        <dbReference type="SAM" id="Coils"/>
    </source>
</evidence>